<feature type="compositionally biased region" description="Basic and acidic residues" evidence="8">
    <location>
        <begin position="310"/>
        <end position="319"/>
    </location>
</feature>
<dbReference type="GO" id="GO:0004843">
    <property type="term" value="F:cysteine-type deubiquitinase activity"/>
    <property type="evidence" value="ECO:0007669"/>
    <property type="project" value="UniProtKB-UniRule"/>
</dbReference>
<dbReference type="Gene3D" id="3.90.70.10">
    <property type="entry name" value="Cysteine proteinases"/>
    <property type="match status" value="1"/>
</dbReference>
<dbReference type="PROSITE" id="PS50235">
    <property type="entry name" value="USP_3"/>
    <property type="match status" value="1"/>
</dbReference>
<proteinExistence type="inferred from homology"/>
<dbReference type="AlphaFoldDB" id="A0A443REQ4"/>
<dbReference type="InterPro" id="IPR028889">
    <property type="entry name" value="USP"/>
</dbReference>
<evidence type="ECO:0000313" key="11">
    <source>
        <dbReference type="Proteomes" id="UP000285301"/>
    </source>
</evidence>
<organism evidence="10 11">
    <name type="scientific">Dinothrombium tinctorium</name>
    <dbReference type="NCBI Taxonomy" id="1965070"/>
    <lineage>
        <taxon>Eukaryota</taxon>
        <taxon>Metazoa</taxon>
        <taxon>Ecdysozoa</taxon>
        <taxon>Arthropoda</taxon>
        <taxon>Chelicerata</taxon>
        <taxon>Arachnida</taxon>
        <taxon>Acari</taxon>
        <taxon>Acariformes</taxon>
        <taxon>Trombidiformes</taxon>
        <taxon>Prostigmata</taxon>
        <taxon>Anystina</taxon>
        <taxon>Parasitengona</taxon>
        <taxon>Trombidioidea</taxon>
        <taxon>Trombidiidae</taxon>
        <taxon>Dinothrombium</taxon>
    </lineage>
</organism>
<evidence type="ECO:0000256" key="6">
    <source>
        <dbReference type="ARBA" id="ARBA00022807"/>
    </source>
</evidence>
<evidence type="ECO:0000256" key="4">
    <source>
        <dbReference type="ARBA" id="ARBA00022786"/>
    </source>
</evidence>
<dbReference type="Pfam" id="PF00443">
    <property type="entry name" value="UCH"/>
    <property type="match status" value="1"/>
</dbReference>
<dbReference type="InterPro" id="IPR038765">
    <property type="entry name" value="Papain-like_cys_pep_sf"/>
</dbReference>
<evidence type="ECO:0000256" key="8">
    <source>
        <dbReference type="SAM" id="MobiDB-lite"/>
    </source>
</evidence>
<evidence type="ECO:0000256" key="3">
    <source>
        <dbReference type="ARBA" id="ARBA00022670"/>
    </source>
</evidence>
<dbReference type="CDD" id="cd02257">
    <property type="entry name" value="Peptidase_C19"/>
    <property type="match status" value="1"/>
</dbReference>
<evidence type="ECO:0000256" key="5">
    <source>
        <dbReference type="ARBA" id="ARBA00022801"/>
    </source>
</evidence>
<dbReference type="GO" id="GO:0030330">
    <property type="term" value="P:DNA damage response, signal transduction by p53 class mediator"/>
    <property type="evidence" value="ECO:0007669"/>
    <property type="project" value="TreeGrafter"/>
</dbReference>
<comment type="similarity">
    <text evidence="2">Belongs to the peptidase C19 family. USP10 subfamily.</text>
</comment>
<feature type="region of interest" description="Disordered" evidence="8">
    <location>
        <begin position="291"/>
        <end position="319"/>
    </location>
</feature>
<dbReference type="GO" id="GO:0010506">
    <property type="term" value="P:regulation of autophagy"/>
    <property type="evidence" value="ECO:0007669"/>
    <property type="project" value="TreeGrafter"/>
</dbReference>
<dbReference type="InterPro" id="IPR018200">
    <property type="entry name" value="USP_CS"/>
</dbReference>
<keyword evidence="11" id="KW-1185">Reference proteome</keyword>
<dbReference type="GO" id="GO:0006508">
    <property type="term" value="P:proteolysis"/>
    <property type="evidence" value="ECO:0007669"/>
    <property type="project" value="UniProtKB-KW"/>
</dbReference>
<dbReference type="Proteomes" id="UP000285301">
    <property type="component" value="Unassembled WGS sequence"/>
</dbReference>
<feature type="compositionally biased region" description="Basic and acidic residues" evidence="8">
    <location>
        <begin position="380"/>
        <end position="396"/>
    </location>
</feature>
<gene>
    <name evidence="10" type="ORF">B4U79_14701</name>
</gene>
<dbReference type="PANTHER" id="PTHR24006:SF687">
    <property type="entry name" value="UBIQUITIN CARBOXYL-TERMINAL HYDROLASE 10"/>
    <property type="match status" value="1"/>
</dbReference>
<feature type="compositionally biased region" description="Basic and acidic residues" evidence="8">
    <location>
        <begin position="360"/>
        <end position="372"/>
    </location>
</feature>
<keyword evidence="4 7" id="KW-0833">Ubl conjugation pathway</keyword>
<keyword evidence="3 7" id="KW-0645">Protease</keyword>
<feature type="region of interest" description="Disordered" evidence="8">
    <location>
        <begin position="360"/>
        <end position="396"/>
    </location>
</feature>
<dbReference type="SUPFAM" id="SSF54001">
    <property type="entry name" value="Cysteine proteinases"/>
    <property type="match status" value="1"/>
</dbReference>
<keyword evidence="6 7" id="KW-0788">Thiol protease</keyword>
<sequence length="916" mass="101517">MEFLDLSDASEKERKEIEEILARGSVGVEFPVDFMAHGNESNVNCNDVTHNDQNVLYSQTKQLEERVATHSVPLMPSGHPPLTTAYLPAFIGNQGQANVSNAVAPIFDPKRQPIITQDSFKGHYYPPPAFGHQVPIASKRDTNVILQQDSVKVPFYSSPHFGPVITSISHVSPPVGSPSAGSIQGALSPTGIAVVSSAANSVADESENRVAVTGNSYPMPAAFPHPYPANPYLPSHGATLPLPAHMAYPVYFPVQLTPPYFAPMPTHMAQNHTPRHPIVNRNMNFPQNGGVANTMGDINGISSNEEGDDNKECSENCEEERCVSNKEVCEKVESERQLSKCVDSEEPKSDLTIDVREGEYSNVSEEKDDGKSLENVANESKNDKGEEITFGDLSDKVSESLESSSASVTSSKDAMTAASATRSWADLFKARDSTLHQNAVYNTAPASSSHNSALSPQSYPNSETRAEDETQIINFGNNTNCKSLDAQNTPLHEDPLAKRLGKKLKELHLKHSLPFLIPRGFVNRGNWCYINATLQALLYCPPFYNLMREIAEIPGIVREKSSTPIIDSFAKFFSNFLPSEVMMKKVKSGQNFSVEDLPTGDPFEPKCIYDVLGAIKSECLKGKQEDAEEFLSSVLNGLHDEMVMLFKHVQSEKKNEEMNSIVNSNGHFVEENELDEAKVNNEDDASLWKEVGPRHKALPMRSTNVVETPILDIFGGSILTVRTAGKDVCGNRQPFFTLQLDIQSDKIKSVEDALKVLTYSESIQGYTCPKTKQTVDASYQTFLSQLPPILILHLKLFGYDKDGGSRKLLKKIEYPIDLELPRDCIHQDRSSEKNKYSKSYKLLAVVHHDGNESVKGHYITDIFHIGSSLWLRCDDSSIKPITPQQMLNPQVPRVPYLLFYRRCDTLRQNPAQRGSH</sequence>
<accession>A0A443REQ4</accession>
<dbReference type="PANTHER" id="PTHR24006">
    <property type="entry name" value="UBIQUITIN CARBOXYL-TERMINAL HYDROLASE"/>
    <property type="match status" value="1"/>
</dbReference>
<dbReference type="GO" id="GO:0016579">
    <property type="term" value="P:protein deubiquitination"/>
    <property type="evidence" value="ECO:0007669"/>
    <property type="project" value="InterPro"/>
</dbReference>
<keyword evidence="5 7" id="KW-0378">Hydrolase</keyword>
<evidence type="ECO:0000256" key="1">
    <source>
        <dbReference type="ARBA" id="ARBA00000707"/>
    </source>
</evidence>
<dbReference type="EC" id="3.4.19.12" evidence="7"/>
<feature type="domain" description="USP" evidence="9">
    <location>
        <begin position="519"/>
        <end position="903"/>
    </location>
</feature>
<evidence type="ECO:0000256" key="7">
    <source>
        <dbReference type="RuleBase" id="RU366025"/>
    </source>
</evidence>
<dbReference type="EMBL" id="NCKU01000897">
    <property type="protein sequence ID" value="RWS13733.1"/>
    <property type="molecule type" value="Genomic_DNA"/>
</dbReference>
<protein>
    <recommendedName>
        <fullName evidence="7">Ubiquitin carboxyl-terminal hydrolase</fullName>
        <ecNumber evidence="7">3.4.19.12</ecNumber>
    </recommendedName>
</protein>
<dbReference type="GO" id="GO:0005829">
    <property type="term" value="C:cytosol"/>
    <property type="evidence" value="ECO:0007669"/>
    <property type="project" value="TreeGrafter"/>
</dbReference>
<evidence type="ECO:0000256" key="2">
    <source>
        <dbReference type="ARBA" id="ARBA00005427"/>
    </source>
</evidence>
<dbReference type="PROSITE" id="PS00972">
    <property type="entry name" value="USP_1"/>
    <property type="match status" value="1"/>
</dbReference>
<comment type="catalytic activity">
    <reaction evidence="1 7">
        <text>Thiol-dependent hydrolysis of ester, thioester, amide, peptide and isopeptide bonds formed by the C-terminal Gly of ubiquitin (a 76-residue protein attached to proteins as an intracellular targeting signal).</text>
        <dbReference type="EC" id="3.4.19.12"/>
    </reaction>
</comment>
<feature type="compositionally biased region" description="Polar residues" evidence="8">
    <location>
        <begin position="443"/>
        <end position="463"/>
    </location>
</feature>
<reference evidence="10 11" key="1">
    <citation type="journal article" date="2018" name="Gigascience">
        <title>Genomes of trombidid mites reveal novel predicted allergens and laterally-transferred genes associated with secondary metabolism.</title>
        <authorList>
            <person name="Dong X."/>
            <person name="Chaisiri K."/>
            <person name="Xia D."/>
            <person name="Armstrong S.D."/>
            <person name="Fang Y."/>
            <person name="Donnelly M.J."/>
            <person name="Kadowaki T."/>
            <person name="McGarry J.W."/>
            <person name="Darby A.C."/>
            <person name="Makepeace B.L."/>
        </authorList>
    </citation>
    <scope>NUCLEOTIDE SEQUENCE [LARGE SCALE GENOMIC DNA]</scope>
    <source>
        <strain evidence="10">UoL-WK</strain>
    </source>
</reference>
<dbReference type="STRING" id="1965070.A0A443REQ4"/>
<dbReference type="InterPro" id="IPR001394">
    <property type="entry name" value="Peptidase_C19_UCH"/>
</dbReference>
<evidence type="ECO:0000259" key="9">
    <source>
        <dbReference type="PROSITE" id="PS50235"/>
    </source>
</evidence>
<dbReference type="GO" id="GO:0005634">
    <property type="term" value="C:nucleus"/>
    <property type="evidence" value="ECO:0007669"/>
    <property type="project" value="TreeGrafter"/>
</dbReference>
<dbReference type="OrthoDB" id="429671at2759"/>
<dbReference type="PROSITE" id="PS00973">
    <property type="entry name" value="USP_2"/>
    <property type="match status" value="1"/>
</dbReference>
<feature type="region of interest" description="Disordered" evidence="8">
    <location>
        <begin position="443"/>
        <end position="466"/>
    </location>
</feature>
<dbReference type="InterPro" id="IPR050164">
    <property type="entry name" value="Peptidase_C19"/>
</dbReference>
<evidence type="ECO:0000313" key="10">
    <source>
        <dbReference type="EMBL" id="RWS13733.1"/>
    </source>
</evidence>
<comment type="caution">
    <text evidence="10">The sequence shown here is derived from an EMBL/GenBank/DDBJ whole genome shotgun (WGS) entry which is preliminary data.</text>
</comment>
<name>A0A443REQ4_9ACAR</name>